<evidence type="ECO:0000313" key="2">
    <source>
        <dbReference type="Proteomes" id="UP000032352"/>
    </source>
</evidence>
<evidence type="ECO:0000313" key="1">
    <source>
        <dbReference type="EMBL" id="WDE08252.1"/>
    </source>
</evidence>
<reference evidence="1 2" key="2">
    <citation type="journal article" date="2022" name="Mar. Drugs">
        <title>Bioassay-Guided Fractionation Leads to the Detection of Cholic Acid Generated by the Rare Thalassomonas sp.</title>
        <authorList>
            <person name="Pheiffer F."/>
            <person name="Schneider Y.K."/>
            <person name="Hansen E.H."/>
            <person name="Andersen J.H."/>
            <person name="Isaksson J."/>
            <person name="Busche T."/>
            <person name="R C."/>
            <person name="Kalinowski J."/>
            <person name="Zyl L.V."/>
            <person name="Trindade M."/>
        </authorList>
    </citation>
    <scope>NUCLEOTIDE SEQUENCE [LARGE SCALE GENOMIC DNA]</scope>
    <source>
        <strain evidence="1 2">XOM25</strain>
    </source>
</reference>
<dbReference type="RefSeq" id="WP_044838741.1">
    <property type="nucleotide sequence ID" value="NZ_CP059733.1"/>
</dbReference>
<dbReference type="KEGG" id="tvd:SG34_014220"/>
<proteinExistence type="predicted"/>
<dbReference type="Proteomes" id="UP000032352">
    <property type="component" value="Chromosome"/>
</dbReference>
<keyword evidence="2" id="KW-1185">Reference proteome</keyword>
<dbReference type="AlphaFoldDB" id="A0AAE9ZBX3"/>
<sequence>MTWLNTGCISEKDAFATIALDRQSATDYGLKLPNDYPYHKTQFTQQALAMLSSLNDYDQYEVLKEIVFISANPSTTSSVKHSLNPFNRIYRTKYPFRQYHYLIVYKTTTDNKVVITDVLFDFQLKGSQSTNSAERTMLYQVDRVENGPTYDGAKSQAEIDELPGAWKTPTPTTQIRTEHAAVNGMKNNLNDAAWLMGTHADAAYQTDTIKAYTLFHNPSDNTGLDVIECAFDKRQGTKSHNAQHLAAVLAQRHRQGKATKWVAHSQGVIVFCAALEHYRLHYGDVLQGQQLAVHGSGANINRLTRIAHNLGVKIHQPRNNPFDFVPNIAGGNDLSPSSLVRCLKFSGLVINGSIGGSPHTLPFLGLRTYHKQLTMLGDYKNAARVQKYIDKIQ</sequence>
<accession>A0AAE9ZBX3</accession>
<dbReference type="EMBL" id="CP059733">
    <property type="protein sequence ID" value="WDE08252.1"/>
    <property type="molecule type" value="Genomic_DNA"/>
</dbReference>
<reference evidence="1 2" key="1">
    <citation type="journal article" date="2015" name="Genome Announc.">
        <title>Draft Genome Sequences of Marine Isolates of Thalassomonas viridans and Thalassomonas actiniarum.</title>
        <authorList>
            <person name="Olonade I."/>
            <person name="van Zyl L.J."/>
            <person name="Trindade M."/>
        </authorList>
    </citation>
    <scope>NUCLEOTIDE SEQUENCE [LARGE SCALE GENOMIC DNA]</scope>
    <source>
        <strain evidence="1 2">XOM25</strain>
    </source>
</reference>
<organism evidence="1 2">
    <name type="scientific">Thalassomonas viridans</name>
    <dbReference type="NCBI Taxonomy" id="137584"/>
    <lineage>
        <taxon>Bacteria</taxon>
        <taxon>Pseudomonadati</taxon>
        <taxon>Pseudomonadota</taxon>
        <taxon>Gammaproteobacteria</taxon>
        <taxon>Alteromonadales</taxon>
        <taxon>Colwelliaceae</taxon>
        <taxon>Thalassomonas</taxon>
    </lineage>
</organism>
<name>A0AAE9ZBX3_9GAMM</name>
<gene>
    <name evidence="1" type="ORF">SG34_014220</name>
</gene>
<protein>
    <submittedName>
        <fullName evidence="1">Uncharacterized protein</fullName>
    </submittedName>
</protein>